<feature type="region of interest" description="Disordered" evidence="13">
    <location>
        <begin position="614"/>
        <end position="673"/>
    </location>
</feature>
<keyword evidence="7 12" id="KW-0863">Zinc-finger</keyword>
<dbReference type="InterPro" id="IPR021721">
    <property type="entry name" value="Znf_CCCH-type_TRM13"/>
</dbReference>
<keyword evidence="6 12" id="KW-0479">Metal-binding</keyword>
<evidence type="ECO:0000256" key="6">
    <source>
        <dbReference type="ARBA" id="ARBA00022723"/>
    </source>
</evidence>
<evidence type="ECO:0000256" key="1">
    <source>
        <dbReference type="ARBA" id="ARBA00005265"/>
    </source>
</evidence>
<keyword evidence="4 12" id="KW-0949">S-adenosyl-L-methionine</keyword>
<dbReference type="GO" id="GO:0106050">
    <property type="term" value="F:tRNA 2'-O-methyltransferase activity"/>
    <property type="evidence" value="ECO:0007669"/>
    <property type="project" value="UniProtKB-UniRule"/>
</dbReference>
<comment type="similarity">
    <text evidence="1 12">Belongs to the methyltransferase TRM13 family.</text>
</comment>
<dbReference type="Pfam" id="PF05206">
    <property type="entry name" value="TRM13"/>
    <property type="match status" value="2"/>
</dbReference>
<gene>
    <name evidence="15" type="ORF">Agub_g11732</name>
</gene>
<dbReference type="Pfam" id="PF11722">
    <property type="entry name" value="zf-TRM13_CCCH"/>
    <property type="match status" value="1"/>
</dbReference>
<feature type="compositionally biased region" description="Low complexity" evidence="13">
    <location>
        <begin position="402"/>
        <end position="430"/>
    </location>
</feature>
<dbReference type="AlphaFoldDB" id="A0AAD3DZB4"/>
<evidence type="ECO:0000256" key="11">
    <source>
        <dbReference type="ARBA" id="ARBA00049393"/>
    </source>
</evidence>
<accession>A0AAD3DZB4</accession>
<evidence type="ECO:0000256" key="5">
    <source>
        <dbReference type="ARBA" id="ARBA00022694"/>
    </source>
</evidence>
<comment type="caution">
    <text evidence="15">The sequence shown here is derived from an EMBL/GenBank/DDBJ whole genome shotgun (WGS) entry which is preliminary data.</text>
</comment>
<dbReference type="InterPro" id="IPR039044">
    <property type="entry name" value="Trm13"/>
</dbReference>
<feature type="region of interest" description="Disordered" evidence="13">
    <location>
        <begin position="387"/>
        <end position="558"/>
    </location>
</feature>
<keyword evidence="16" id="KW-1185">Reference proteome</keyword>
<keyword evidence="3 12" id="KW-0808">Transferase</keyword>
<evidence type="ECO:0000256" key="12">
    <source>
        <dbReference type="RuleBase" id="RU367103"/>
    </source>
</evidence>
<evidence type="ECO:0000256" key="2">
    <source>
        <dbReference type="ARBA" id="ARBA00022603"/>
    </source>
</evidence>
<sequence length="734" mass="76192">MADAGKQKTIPKENPEQGRCNFFLSGKKARFCRSLAVAGQRYCGNHLHVDAEASSPAALERVPCPLDPSHTVLKTELEVHVTKRCPALALVLRERAQPHFCEGINEGSDCEPDLPPPPPAPAPVPARAAVDPVELAAVAATRDGDDGGGGRGSRTDDAAGVITGCGWAAEGDVGGSGGGQGFVAALNPFQKGRAAQRAALARSLGEPAFLQLLERIESAYAAVCGGRPPAPCVLRPPECEEMLAAPSDHRPFDLKHGLQQASIAGNMQRVGLLGKGPQGGSGVAVVELGAGKGYLGATLAASCGVGRLVATDIKAGLKLKADRHLRHIVFGRHRVDLKDYVPAATPELASAPAGTPWLAVAKHLCGAATDFGLRACMHRPEAHAAACKRPGSAGGAADPRVAGAPALGAEGQQGPAAEGAPGAAAAAAAGKRPRREAGGADEHRGACAGQQLQQPQLEQPQEGDQPQDEERGIQLRAMEAGAGREEVPGRLADGQRQGAAEGAVQGREAEQAQREQGRQHKSQSELFEEGRGQCNGPAKGNESCSSTPADTSKSGSGGGGAVLRGLAIAPCCHHRCGWRAYVGKPLFRRLGFSPLEFELMSWMTGWALCGHDTPAGSGNSNGEADADTEDVDVPAPPTSQEAAAPAPAPAVQQQAWQQNEQQPSVRSSFNPVSHLPRDRRMAVGQMCKQLIDAGRLEWLQGRFQSAELVSYIGPEVTGENRLLLAVQPLAADAC</sequence>
<comment type="function">
    <text evidence="12">tRNA methylase which 2'-O-methylates cytidine(4) in tRNA(Pro) and tRNA(Gly)(GCC), and adenosine(4) in tRNA(His).</text>
</comment>
<evidence type="ECO:0000256" key="4">
    <source>
        <dbReference type="ARBA" id="ARBA00022691"/>
    </source>
</evidence>
<feature type="domain" description="CHHC U11-48K-type" evidence="14">
    <location>
        <begin position="61"/>
        <end position="88"/>
    </location>
</feature>
<evidence type="ECO:0000256" key="8">
    <source>
        <dbReference type="ARBA" id="ARBA00022833"/>
    </source>
</evidence>
<dbReference type="InterPro" id="IPR007871">
    <property type="entry name" value="Methyltransferase_TRM13"/>
</dbReference>
<evidence type="ECO:0000256" key="10">
    <source>
        <dbReference type="ARBA" id="ARBA00048635"/>
    </source>
</evidence>
<evidence type="ECO:0000256" key="13">
    <source>
        <dbReference type="SAM" id="MobiDB-lite"/>
    </source>
</evidence>
<dbReference type="PROSITE" id="PS51800">
    <property type="entry name" value="ZF_CHHC_U11_48K"/>
    <property type="match status" value="1"/>
</dbReference>
<dbReference type="EMBL" id="BMAR01000032">
    <property type="protein sequence ID" value="GFR49794.1"/>
    <property type="molecule type" value="Genomic_DNA"/>
</dbReference>
<name>A0AAD3DZB4_9CHLO</name>
<comment type="catalytic activity">
    <reaction evidence="10 12">
        <text>cytidine(4) in tRNA(Gly)(GCC) + S-adenosyl-L-methionine = 2'-O-methylcytidine(4) in tRNA(Gly)(GCC) + S-adenosyl-L-homocysteine + H(+)</text>
        <dbReference type="Rhea" id="RHEA:43192"/>
        <dbReference type="Rhea" id="RHEA-COMP:10399"/>
        <dbReference type="Rhea" id="RHEA-COMP:10400"/>
        <dbReference type="ChEBI" id="CHEBI:15378"/>
        <dbReference type="ChEBI" id="CHEBI:57856"/>
        <dbReference type="ChEBI" id="CHEBI:59789"/>
        <dbReference type="ChEBI" id="CHEBI:74495"/>
        <dbReference type="ChEBI" id="CHEBI:82748"/>
        <dbReference type="EC" id="2.1.1.225"/>
    </reaction>
</comment>
<proteinExistence type="inferred from homology"/>
<evidence type="ECO:0000313" key="15">
    <source>
        <dbReference type="EMBL" id="GFR49794.1"/>
    </source>
</evidence>
<dbReference type="GO" id="GO:0008270">
    <property type="term" value="F:zinc ion binding"/>
    <property type="evidence" value="ECO:0007669"/>
    <property type="project" value="UniProtKB-KW"/>
</dbReference>
<feature type="compositionally biased region" description="Low complexity" evidence="13">
    <location>
        <begin position="638"/>
        <end position="663"/>
    </location>
</feature>
<reference evidence="15 16" key="1">
    <citation type="journal article" date="2021" name="Sci. Rep.">
        <title>Genome sequencing of the multicellular alga Astrephomene provides insights into convergent evolution of germ-soma differentiation.</title>
        <authorList>
            <person name="Yamashita S."/>
            <person name="Yamamoto K."/>
            <person name="Matsuzaki R."/>
            <person name="Suzuki S."/>
            <person name="Yamaguchi H."/>
            <person name="Hirooka S."/>
            <person name="Minakuchi Y."/>
            <person name="Miyagishima S."/>
            <person name="Kawachi M."/>
            <person name="Toyoda A."/>
            <person name="Nozaki H."/>
        </authorList>
    </citation>
    <scope>NUCLEOTIDE SEQUENCE [LARGE SCALE GENOMIC DNA]</scope>
    <source>
        <strain evidence="15 16">NIES-4017</strain>
    </source>
</reference>
<feature type="compositionally biased region" description="Basic and acidic residues" evidence="13">
    <location>
        <begin position="435"/>
        <end position="445"/>
    </location>
</feature>
<dbReference type="Pfam" id="PF05253">
    <property type="entry name" value="zf-U11-48K"/>
    <property type="match status" value="1"/>
</dbReference>
<dbReference type="Proteomes" id="UP001054857">
    <property type="component" value="Unassembled WGS sequence"/>
</dbReference>
<feature type="compositionally biased region" description="Low complexity" evidence="13">
    <location>
        <begin position="494"/>
        <end position="506"/>
    </location>
</feature>
<feature type="compositionally biased region" description="Basic and acidic residues" evidence="13">
    <location>
        <begin position="507"/>
        <end position="518"/>
    </location>
</feature>
<keyword evidence="5 12" id="KW-0819">tRNA processing</keyword>
<evidence type="ECO:0000259" key="14">
    <source>
        <dbReference type="PROSITE" id="PS51800"/>
    </source>
</evidence>
<protein>
    <recommendedName>
        <fullName evidence="12">tRNA:m(4)X modification enzyme TRM13</fullName>
        <ecNumber evidence="12">2.1.1.225</ecNumber>
    </recommendedName>
</protein>
<dbReference type="InterPro" id="IPR022776">
    <property type="entry name" value="TRM13/UPF0224_CHHC_Znf_dom"/>
</dbReference>
<evidence type="ECO:0000313" key="16">
    <source>
        <dbReference type="Proteomes" id="UP001054857"/>
    </source>
</evidence>
<organism evidence="15 16">
    <name type="scientific">Astrephomene gubernaculifera</name>
    <dbReference type="NCBI Taxonomy" id="47775"/>
    <lineage>
        <taxon>Eukaryota</taxon>
        <taxon>Viridiplantae</taxon>
        <taxon>Chlorophyta</taxon>
        <taxon>core chlorophytes</taxon>
        <taxon>Chlorophyceae</taxon>
        <taxon>CS clade</taxon>
        <taxon>Chlamydomonadales</taxon>
        <taxon>Astrephomenaceae</taxon>
        <taxon>Astrephomene</taxon>
    </lineage>
</organism>
<feature type="compositionally biased region" description="Polar residues" evidence="13">
    <location>
        <begin position="542"/>
        <end position="553"/>
    </location>
</feature>
<dbReference type="GO" id="GO:0030488">
    <property type="term" value="P:tRNA methylation"/>
    <property type="evidence" value="ECO:0007669"/>
    <property type="project" value="InterPro"/>
</dbReference>
<keyword evidence="8 12" id="KW-0862">Zinc</keyword>
<dbReference type="PANTHER" id="PTHR12998">
    <property type="entry name" value="TRNA:M(4)X MODIFICATION ENZYME TRM13 HOMOLOG"/>
    <property type="match status" value="1"/>
</dbReference>
<keyword evidence="2 12" id="KW-0489">Methyltransferase</keyword>
<evidence type="ECO:0000256" key="9">
    <source>
        <dbReference type="ARBA" id="ARBA00048165"/>
    </source>
</evidence>
<comment type="catalytic activity">
    <reaction evidence="11 12">
        <text>adenosine(4) in tRNA(His) + S-adenosyl-L-methionine = 2'-O-methyladenosine(4) in tRNA(His) + S-adenosyl-L-homocysteine + H(+)</text>
        <dbReference type="Rhea" id="RHEA:43196"/>
        <dbReference type="Rhea" id="RHEA-COMP:10401"/>
        <dbReference type="Rhea" id="RHEA-COMP:10402"/>
        <dbReference type="ChEBI" id="CHEBI:15378"/>
        <dbReference type="ChEBI" id="CHEBI:57856"/>
        <dbReference type="ChEBI" id="CHEBI:59789"/>
        <dbReference type="ChEBI" id="CHEBI:74411"/>
        <dbReference type="ChEBI" id="CHEBI:74477"/>
        <dbReference type="EC" id="2.1.1.225"/>
    </reaction>
</comment>
<comment type="catalytic activity">
    <reaction evidence="9 12">
        <text>cytidine(4) in tRNA(Pro) + S-adenosyl-L-methionine = 2'-O-methylcytidine(4) in tRNA(Pro) + S-adenosyl-L-homocysteine + H(+)</text>
        <dbReference type="Rhea" id="RHEA:32767"/>
        <dbReference type="Rhea" id="RHEA-COMP:10397"/>
        <dbReference type="Rhea" id="RHEA-COMP:10398"/>
        <dbReference type="ChEBI" id="CHEBI:15378"/>
        <dbReference type="ChEBI" id="CHEBI:57856"/>
        <dbReference type="ChEBI" id="CHEBI:59789"/>
        <dbReference type="ChEBI" id="CHEBI:74495"/>
        <dbReference type="ChEBI" id="CHEBI:82748"/>
        <dbReference type="EC" id="2.1.1.225"/>
    </reaction>
</comment>
<feature type="compositionally biased region" description="Low complexity" evidence="13">
    <location>
        <begin position="449"/>
        <end position="464"/>
    </location>
</feature>
<dbReference type="PANTHER" id="PTHR12998:SF0">
    <property type="entry name" value="TRNA:M(4)X MODIFICATION ENZYME TRM13 HOMOLOG"/>
    <property type="match status" value="1"/>
</dbReference>
<evidence type="ECO:0000256" key="3">
    <source>
        <dbReference type="ARBA" id="ARBA00022679"/>
    </source>
</evidence>
<evidence type="ECO:0000256" key="7">
    <source>
        <dbReference type="ARBA" id="ARBA00022771"/>
    </source>
</evidence>
<dbReference type="EC" id="2.1.1.225" evidence="12"/>